<dbReference type="InterPro" id="IPR011009">
    <property type="entry name" value="Kinase-like_dom_sf"/>
</dbReference>
<dbReference type="EMBL" id="JAGMWT010000004">
    <property type="protein sequence ID" value="KAH7130370.1"/>
    <property type="molecule type" value="Genomic_DNA"/>
</dbReference>
<dbReference type="AlphaFoldDB" id="A0A9P9ITC1"/>
<feature type="domain" description="Protein kinase" evidence="2">
    <location>
        <begin position="174"/>
        <end position="537"/>
    </location>
</feature>
<gene>
    <name evidence="3" type="ORF">B0J11DRAFT_250778</name>
</gene>
<feature type="compositionally biased region" description="Basic residues" evidence="1">
    <location>
        <begin position="410"/>
        <end position="420"/>
    </location>
</feature>
<protein>
    <submittedName>
        <fullName evidence="3">Kinase domain-containing protein</fullName>
    </submittedName>
</protein>
<feature type="region of interest" description="Disordered" evidence="1">
    <location>
        <begin position="350"/>
        <end position="424"/>
    </location>
</feature>
<feature type="compositionally biased region" description="Polar residues" evidence="1">
    <location>
        <begin position="390"/>
        <end position="403"/>
    </location>
</feature>
<reference evidence="3" key="1">
    <citation type="journal article" date="2021" name="Nat. Commun.">
        <title>Genetic determinants of endophytism in the Arabidopsis root mycobiome.</title>
        <authorList>
            <person name="Mesny F."/>
            <person name="Miyauchi S."/>
            <person name="Thiergart T."/>
            <person name="Pickel B."/>
            <person name="Atanasova L."/>
            <person name="Karlsson M."/>
            <person name="Huettel B."/>
            <person name="Barry K.W."/>
            <person name="Haridas S."/>
            <person name="Chen C."/>
            <person name="Bauer D."/>
            <person name="Andreopoulos W."/>
            <person name="Pangilinan J."/>
            <person name="LaButti K."/>
            <person name="Riley R."/>
            <person name="Lipzen A."/>
            <person name="Clum A."/>
            <person name="Drula E."/>
            <person name="Henrissat B."/>
            <person name="Kohler A."/>
            <person name="Grigoriev I.V."/>
            <person name="Martin F.M."/>
            <person name="Hacquard S."/>
        </authorList>
    </citation>
    <scope>NUCLEOTIDE SEQUENCE</scope>
    <source>
        <strain evidence="3">MPI-CAGE-CH-0243</strain>
    </source>
</reference>
<evidence type="ECO:0000313" key="3">
    <source>
        <dbReference type="EMBL" id="KAH7130370.1"/>
    </source>
</evidence>
<feature type="region of interest" description="Disordered" evidence="1">
    <location>
        <begin position="624"/>
        <end position="675"/>
    </location>
</feature>
<keyword evidence="4" id="KW-1185">Reference proteome</keyword>
<dbReference type="Proteomes" id="UP000700596">
    <property type="component" value="Unassembled WGS sequence"/>
</dbReference>
<feature type="compositionally biased region" description="Low complexity" evidence="1">
    <location>
        <begin position="640"/>
        <end position="656"/>
    </location>
</feature>
<comment type="caution">
    <text evidence="3">The sequence shown here is derived from an EMBL/GenBank/DDBJ whole genome shotgun (WGS) entry which is preliminary data.</text>
</comment>
<keyword evidence="3" id="KW-0808">Transferase</keyword>
<sequence length="675" mass="76372">MSQRTLTNVVNEQTVTLNALIYGYAGHSLVTPHAAMQQVWWTEERINDKVTTEFVTSRLRPNERQWLNRPVGFGDLTDDTYMDWILDRARRLFLVLAEVGESEKIFTVVERSWDDDDLPLQMEDIEKLELTNRRNDQVNARFYHTQFTFLLRELEQGVHIDYAPNEVLPLEYVMGLPPAVSLQHWSRVHRPKRPTEIFVRRKFALGNAESPNAFESDFILDVESSRMVEHEHIAPVWASYTLKGFGYILTNFVGQHTLKSFIDHRNPTQYQRLPKPERRYLIIGWLHCLADSLATLHQMGFCHSSIRPSNILIDERNNIAFSDIGSLETFQKDKKPDAMEVYIYGAPEAHSSHQPFDTETPAPPPVVNNTRKPSVASKSSAGSSNSSGSQRQKLTKTPTNDLTGFNFGFKRSKPAPKPRSRMNETEKADVFSMGCIFLELLTFLLKKKPHDFVKHRSSKQKVNTGGPKSRTDSSYHANLERVETWMRVIEDASNDLEEDAYRVVPHMMNLIRGMLSRAPDIRPSARDVRDRVLDILLQYTAIPNVHCGAHKHDIGLATSSTSGSDRASSLSSFASSSLSLSTIDSDTDTIRSTSSTMRVASILNSYSDRSTLSDISEFDDSASVRTIGQSDIPSGDILESPTSPTSPTSPRDPSPSGANTNDRVKRWNRPRFLMP</sequence>
<dbReference type="SUPFAM" id="SSF56112">
    <property type="entry name" value="Protein kinase-like (PK-like)"/>
    <property type="match status" value="1"/>
</dbReference>
<dbReference type="GO" id="GO:0004672">
    <property type="term" value="F:protein kinase activity"/>
    <property type="evidence" value="ECO:0007669"/>
    <property type="project" value="InterPro"/>
</dbReference>
<dbReference type="PANTHER" id="PTHR44305:SF24">
    <property type="entry name" value="TYROSINE-PROTEIN KINASE C03B1.5-RELATED"/>
    <property type="match status" value="1"/>
</dbReference>
<dbReference type="GO" id="GO:0005524">
    <property type="term" value="F:ATP binding"/>
    <property type="evidence" value="ECO:0007669"/>
    <property type="project" value="InterPro"/>
</dbReference>
<dbReference type="InterPro" id="IPR053083">
    <property type="entry name" value="TF_kinase-domain_protein"/>
</dbReference>
<feature type="compositionally biased region" description="Low complexity" evidence="1">
    <location>
        <begin position="374"/>
        <end position="389"/>
    </location>
</feature>
<name>A0A9P9ITC1_9PLEO</name>
<proteinExistence type="predicted"/>
<dbReference type="PANTHER" id="PTHR44305">
    <property type="entry name" value="SI:DKEY-192D15.2-RELATED"/>
    <property type="match status" value="1"/>
</dbReference>
<dbReference type="Gene3D" id="1.10.510.10">
    <property type="entry name" value="Transferase(Phosphotransferase) domain 1"/>
    <property type="match status" value="1"/>
</dbReference>
<organism evidence="3 4">
    <name type="scientific">Dendryphion nanum</name>
    <dbReference type="NCBI Taxonomy" id="256645"/>
    <lineage>
        <taxon>Eukaryota</taxon>
        <taxon>Fungi</taxon>
        <taxon>Dikarya</taxon>
        <taxon>Ascomycota</taxon>
        <taxon>Pezizomycotina</taxon>
        <taxon>Dothideomycetes</taxon>
        <taxon>Pleosporomycetidae</taxon>
        <taxon>Pleosporales</taxon>
        <taxon>Torulaceae</taxon>
        <taxon>Dendryphion</taxon>
    </lineage>
</organism>
<dbReference type="Pfam" id="PF00069">
    <property type="entry name" value="Pkinase"/>
    <property type="match status" value="1"/>
</dbReference>
<evidence type="ECO:0000259" key="2">
    <source>
        <dbReference type="PROSITE" id="PS50011"/>
    </source>
</evidence>
<evidence type="ECO:0000256" key="1">
    <source>
        <dbReference type="SAM" id="MobiDB-lite"/>
    </source>
</evidence>
<dbReference type="SMART" id="SM00220">
    <property type="entry name" value="S_TKc"/>
    <property type="match status" value="1"/>
</dbReference>
<evidence type="ECO:0000313" key="4">
    <source>
        <dbReference type="Proteomes" id="UP000700596"/>
    </source>
</evidence>
<dbReference type="PROSITE" id="PS50011">
    <property type="entry name" value="PROTEIN_KINASE_DOM"/>
    <property type="match status" value="1"/>
</dbReference>
<keyword evidence="3" id="KW-0418">Kinase</keyword>
<dbReference type="OrthoDB" id="4062651at2759"/>
<dbReference type="InterPro" id="IPR000719">
    <property type="entry name" value="Prot_kinase_dom"/>
</dbReference>
<accession>A0A9P9ITC1</accession>